<dbReference type="InterPro" id="IPR010982">
    <property type="entry name" value="Lambda_DNA-bd_dom_sf"/>
</dbReference>
<proteinExistence type="predicted"/>
<sequence length="76" mass="8462">MNPRIAAKQFGLIVRQRRLKASMSQETLAAEAMCHPTYISLVERGLRNPSLDTILKLAAALNCPAWLLVQETEAQL</sequence>
<dbReference type="PANTHER" id="PTHR46797">
    <property type="entry name" value="HTH-TYPE TRANSCRIPTIONAL REGULATOR"/>
    <property type="match status" value="1"/>
</dbReference>
<dbReference type="Gene3D" id="1.10.260.40">
    <property type="entry name" value="lambda repressor-like DNA-binding domains"/>
    <property type="match status" value="1"/>
</dbReference>
<keyword evidence="4" id="KW-1185">Reference proteome</keyword>
<dbReference type="PROSITE" id="PS50943">
    <property type="entry name" value="HTH_CROC1"/>
    <property type="match status" value="1"/>
</dbReference>
<dbReference type="Proteomes" id="UP000092695">
    <property type="component" value="Chromosome"/>
</dbReference>
<dbReference type="KEGG" id="woc:BA177_01390"/>
<organism evidence="3 4">
    <name type="scientific">Woeseia oceani</name>
    <dbReference type="NCBI Taxonomy" id="1548547"/>
    <lineage>
        <taxon>Bacteria</taxon>
        <taxon>Pseudomonadati</taxon>
        <taxon>Pseudomonadota</taxon>
        <taxon>Gammaproteobacteria</taxon>
        <taxon>Woeseiales</taxon>
        <taxon>Woeseiaceae</taxon>
        <taxon>Woeseia</taxon>
    </lineage>
</organism>
<evidence type="ECO:0000259" key="2">
    <source>
        <dbReference type="PROSITE" id="PS50943"/>
    </source>
</evidence>
<dbReference type="GO" id="GO:0003700">
    <property type="term" value="F:DNA-binding transcription factor activity"/>
    <property type="evidence" value="ECO:0007669"/>
    <property type="project" value="TreeGrafter"/>
</dbReference>
<dbReference type="OrthoDB" id="9800901at2"/>
<dbReference type="CDD" id="cd00093">
    <property type="entry name" value="HTH_XRE"/>
    <property type="match status" value="1"/>
</dbReference>
<dbReference type="InterPro" id="IPR001387">
    <property type="entry name" value="Cro/C1-type_HTH"/>
</dbReference>
<dbReference type="AlphaFoldDB" id="A0A193LC58"/>
<protein>
    <recommendedName>
        <fullName evidence="2">HTH cro/C1-type domain-containing protein</fullName>
    </recommendedName>
</protein>
<dbReference type="STRING" id="1548547.BA177_01390"/>
<dbReference type="Pfam" id="PF01381">
    <property type="entry name" value="HTH_3"/>
    <property type="match status" value="1"/>
</dbReference>
<accession>A0A193LC58</accession>
<keyword evidence="1" id="KW-0238">DNA-binding</keyword>
<dbReference type="SUPFAM" id="SSF47413">
    <property type="entry name" value="lambda repressor-like DNA-binding domains"/>
    <property type="match status" value="1"/>
</dbReference>
<feature type="domain" description="HTH cro/C1-type" evidence="2">
    <location>
        <begin position="14"/>
        <end position="67"/>
    </location>
</feature>
<evidence type="ECO:0000313" key="3">
    <source>
        <dbReference type="EMBL" id="ANO50053.1"/>
    </source>
</evidence>
<dbReference type="InterPro" id="IPR050807">
    <property type="entry name" value="TransReg_Diox_bact_type"/>
</dbReference>
<dbReference type="PANTHER" id="PTHR46797:SF1">
    <property type="entry name" value="METHYLPHOSPHONATE SYNTHASE"/>
    <property type="match status" value="1"/>
</dbReference>
<name>A0A193LC58_9GAMM</name>
<dbReference type="SMART" id="SM00530">
    <property type="entry name" value="HTH_XRE"/>
    <property type="match status" value="1"/>
</dbReference>
<dbReference type="GO" id="GO:0005829">
    <property type="term" value="C:cytosol"/>
    <property type="evidence" value="ECO:0007669"/>
    <property type="project" value="TreeGrafter"/>
</dbReference>
<gene>
    <name evidence="3" type="ORF">BA177_01390</name>
</gene>
<evidence type="ECO:0000256" key="1">
    <source>
        <dbReference type="ARBA" id="ARBA00023125"/>
    </source>
</evidence>
<reference evidence="3 4" key="1">
    <citation type="submission" date="2016-06" db="EMBL/GenBank/DDBJ databases">
        <title>Complete genome sequence of a deep-branching marine Gamma Proteobacterium Woeseia oceani type strain XK5.</title>
        <authorList>
            <person name="Mu D."/>
            <person name="Du Z."/>
        </authorList>
    </citation>
    <scope>NUCLEOTIDE SEQUENCE [LARGE SCALE GENOMIC DNA]</scope>
    <source>
        <strain evidence="3 4">XK5</strain>
    </source>
</reference>
<dbReference type="GO" id="GO:0003677">
    <property type="term" value="F:DNA binding"/>
    <property type="evidence" value="ECO:0007669"/>
    <property type="project" value="UniProtKB-KW"/>
</dbReference>
<dbReference type="EMBL" id="CP016268">
    <property type="protein sequence ID" value="ANO50053.1"/>
    <property type="molecule type" value="Genomic_DNA"/>
</dbReference>
<evidence type="ECO:0000313" key="4">
    <source>
        <dbReference type="Proteomes" id="UP000092695"/>
    </source>
</evidence>